<accession>A0ABS6KF69</accession>
<proteinExistence type="predicted"/>
<name>A0ABS6KF69_9FIRM</name>
<keyword evidence="2" id="KW-1185">Reference proteome</keyword>
<sequence>MLSETNGEMRSKMQSELQKPAIVVIDELKEKIRTDINGSGIHWVLLEPLIRDLYEEVQALTRKMADAEREAYQKSVVKNNADNKTYSG</sequence>
<organism evidence="1 2">
    <name type="scientific">Diplocloster modestus</name>
    <dbReference type="NCBI Taxonomy" id="2850322"/>
    <lineage>
        <taxon>Bacteria</taxon>
        <taxon>Bacillati</taxon>
        <taxon>Bacillota</taxon>
        <taxon>Clostridia</taxon>
        <taxon>Lachnospirales</taxon>
        <taxon>Lachnospiraceae</taxon>
        <taxon>Diplocloster</taxon>
    </lineage>
</organism>
<dbReference type="EMBL" id="JAHQCX010000030">
    <property type="protein sequence ID" value="MBU9729160.1"/>
    <property type="molecule type" value="Genomic_DNA"/>
</dbReference>
<evidence type="ECO:0000313" key="1">
    <source>
        <dbReference type="EMBL" id="MBU9729160.1"/>
    </source>
</evidence>
<evidence type="ECO:0000313" key="2">
    <source>
        <dbReference type="Proteomes" id="UP001314681"/>
    </source>
</evidence>
<dbReference type="Proteomes" id="UP001314681">
    <property type="component" value="Unassembled WGS sequence"/>
</dbReference>
<protein>
    <submittedName>
        <fullName evidence="1">Uncharacterized protein</fullName>
    </submittedName>
</protein>
<reference evidence="1 2" key="1">
    <citation type="submission" date="2021-06" db="EMBL/GenBank/DDBJ databases">
        <title>Description of novel taxa of the family Lachnospiraceae.</title>
        <authorList>
            <person name="Chaplin A.V."/>
            <person name="Sokolova S.R."/>
            <person name="Pikina A.P."/>
            <person name="Korzhanova M."/>
            <person name="Belova V."/>
            <person name="Korostin D."/>
            <person name="Efimov B.A."/>
        </authorList>
    </citation>
    <scope>NUCLEOTIDE SEQUENCE [LARGE SCALE GENOMIC DNA]</scope>
    <source>
        <strain evidence="1 2">ASD4241</strain>
    </source>
</reference>
<dbReference type="RefSeq" id="WP_158355097.1">
    <property type="nucleotide sequence ID" value="NZ_JAHQCX010000030.1"/>
</dbReference>
<gene>
    <name evidence="1" type="ORF">KTH90_24525</name>
</gene>
<comment type="caution">
    <text evidence="1">The sequence shown here is derived from an EMBL/GenBank/DDBJ whole genome shotgun (WGS) entry which is preliminary data.</text>
</comment>